<evidence type="ECO:0000313" key="2">
    <source>
        <dbReference type="Proteomes" id="UP000800036"/>
    </source>
</evidence>
<sequence length="107" mass="12524">SDWQYTVVVYWQDRNNYEHREASLFGGMFSDDDSDPEDLYSEQNNSTPGNLLIEADLFQEAFSKLPTLPEELDDVDESDGYYYIYLDYESELNNAKIKLQLLFAIVE</sequence>
<dbReference type="Proteomes" id="UP000800036">
    <property type="component" value="Unassembled WGS sequence"/>
</dbReference>
<proteinExistence type="predicted"/>
<dbReference type="OrthoDB" id="3774419at2759"/>
<protein>
    <submittedName>
        <fullName evidence="1">Uncharacterized protein</fullName>
    </submittedName>
</protein>
<dbReference type="AlphaFoldDB" id="A0A6A5V9X2"/>
<evidence type="ECO:0000313" key="1">
    <source>
        <dbReference type="EMBL" id="KAF1973480.1"/>
    </source>
</evidence>
<accession>A0A6A5V9X2</accession>
<gene>
    <name evidence="1" type="ORF">BU23DRAFT_464510</name>
</gene>
<keyword evidence="2" id="KW-1185">Reference proteome</keyword>
<organism evidence="1 2">
    <name type="scientific">Bimuria novae-zelandiae CBS 107.79</name>
    <dbReference type="NCBI Taxonomy" id="1447943"/>
    <lineage>
        <taxon>Eukaryota</taxon>
        <taxon>Fungi</taxon>
        <taxon>Dikarya</taxon>
        <taxon>Ascomycota</taxon>
        <taxon>Pezizomycotina</taxon>
        <taxon>Dothideomycetes</taxon>
        <taxon>Pleosporomycetidae</taxon>
        <taxon>Pleosporales</taxon>
        <taxon>Massarineae</taxon>
        <taxon>Didymosphaeriaceae</taxon>
        <taxon>Bimuria</taxon>
    </lineage>
</organism>
<reference evidence="1" key="1">
    <citation type="journal article" date="2020" name="Stud. Mycol.">
        <title>101 Dothideomycetes genomes: a test case for predicting lifestyles and emergence of pathogens.</title>
        <authorList>
            <person name="Haridas S."/>
            <person name="Albert R."/>
            <person name="Binder M."/>
            <person name="Bloem J."/>
            <person name="Labutti K."/>
            <person name="Salamov A."/>
            <person name="Andreopoulos B."/>
            <person name="Baker S."/>
            <person name="Barry K."/>
            <person name="Bills G."/>
            <person name="Bluhm B."/>
            <person name="Cannon C."/>
            <person name="Castanera R."/>
            <person name="Culley D."/>
            <person name="Daum C."/>
            <person name="Ezra D."/>
            <person name="Gonzalez J."/>
            <person name="Henrissat B."/>
            <person name="Kuo A."/>
            <person name="Liang C."/>
            <person name="Lipzen A."/>
            <person name="Lutzoni F."/>
            <person name="Magnuson J."/>
            <person name="Mondo S."/>
            <person name="Nolan M."/>
            <person name="Ohm R."/>
            <person name="Pangilinan J."/>
            <person name="Park H.-J."/>
            <person name="Ramirez L."/>
            <person name="Alfaro M."/>
            <person name="Sun H."/>
            <person name="Tritt A."/>
            <person name="Yoshinaga Y."/>
            <person name="Zwiers L.-H."/>
            <person name="Turgeon B."/>
            <person name="Goodwin S."/>
            <person name="Spatafora J."/>
            <person name="Crous P."/>
            <person name="Grigoriev I."/>
        </authorList>
    </citation>
    <scope>NUCLEOTIDE SEQUENCE</scope>
    <source>
        <strain evidence="1">CBS 107.79</strain>
    </source>
</reference>
<dbReference type="EMBL" id="ML976680">
    <property type="protein sequence ID" value="KAF1973480.1"/>
    <property type="molecule type" value="Genomic_DNA"/>
</dbReference>
<name>A0A6A5V9X2_9PLEO</name>
<feature type="non-terminal residue" evidence="1">
    <location>
        <position position="1"/>
    </location>
</feature>